<organism evidence="2 3">
    <name type="scientific">Nocardiopsis ansamitocini</name>
    <dbReference type="NCBI Taxonomy" id="1670832"/>
    <lineage>
        <taxon>Bacteria</taxon>
        <taxon>Bacillati</taxon>
        <taxon>Actinomycetota</taxon>
        <taxon>Actinomycetes</taxon>
        <taxon>Streptosporangiales</taxon>
        <taxon>Nocardiopsidaceae</taxon>
        <taxon>Nocardiopsis</taxon>
    </lineage>
</organism>
<sequence>MNGAGVNRIRIGVLTVEGHLRWCVLRAASRVSWIVLLIAQSRRRATPEGTVTLMAPDSGRSNATRGAAAAAARPPLVEDGREP</sequence>
<dbReference type="Proteomes" id="UP001165092">
    <property type="component" value="Unassembled WGS sequence"/>
</dbReference>
<dbReference type="AlphaFoldDB" id="A0A9W6P814"/>
<keyword evidence="3" id="KW-1185">Reference proteome</keyword>
<dbReference type="EMBL" id="BSQG01000005">
    <property type="protein sequence ID" value="GLU48712.1"/>
    <property type="molecule type" value="Genomic_DNA"/>
</dbReference>
<protein>
    <submittedName>
        <fullName evidence="2">Uncharacterized protein</fullName>
    </submittedName>
</protein>
<reference evidence="2" key="1">
    <citation type="submission" date="2023-02" db="EMBL/GenBank/DDBJ databases">
        <title>Nocardiopsis ansamitocini NBRC 112285.</title>
        <authorList>
            <person name="Ichikawa N."/>
            <person name="Sato H."/>
            <person name="Tonouchi N."/>
        </authorList>
    </citation>
    <scope>NUCLEOTIDE SEQUENCE</scope>
    <source>
        <strain evidence="2">NBRC 112285</strain>
    </source>
</reference>
<gene>
    <name evidence="2" type="ORF">Nans01_30630</name>
</gene>
<evidence type="ECO:0000313" key="2">
    <source>
        <dbReference type="EMBL" id="GLU48712.1"/>
    </source>
</evidence>
<comment type="caution">
    <text evidence="2">The sequence shown here is derived from an EMBL/GenBank/DDBJ whole genome shotgun (WGS) entry which is preliminary data.</text>
</comment>
<feature type="region of interest" description="Disordered" evidence="1">
    <location>
        <begin position="49"/>
        <end position="83"/>
    </location>
</feature>
<name>A0A9W6P814_9ACTN</name>
<evidence type="ECO:0000313" key="3">
    <source>
        <dbReference type="Proteomes" id="UP001165092"/>
    </source>
</evidence>
<proteinExistence type="predicted"/>
<accession>A0A9W6P814</accession>
<evidence type="ECO:0000256" key="1">
    <source>
        <dbReference type="SAM" id="MobiDB-lite"/>
    </source>
</evidence>